<dbReference type="Proteomes" id="UP000814033">
    <property type="component" value="Unassembled WGS sequence"/>
</dbReference>
<sequence length="425" mass="47320">MQDLWNPDTYDRNDTLPRGIASEVPLRGTYAVFTLNATATVEALRDPIATEQAQALPTRRYVGILSDADVKGFAPRRYYSGELALVSQGPPESSPEDGIEEDMCIPIYPAKHPAGCRRAVSPKPPLPWDNLYHHTAVSFDVRVATHPEGSLDDSKSPMLSSNDLVFIDTTSAKDESRSNQLVGEPEEDDSGELSEDFDGEPDLKQSESEGWSLPAYSICSGNGSDAGRQLDAVMDEFLSQGLASRGDPRVDFTPIVDFDLDLTTVTEFASADGLSKEIKELERIWEEAQEREREYREAKLMQIKQQMEQARQQRYGWGDEKREPESLPTTLQDSCIRRIARVPIVLQSAGKRLRFAAKQIPVKAGHPISLRRSPKAKIEREAAAIPGKVKPAMTKRQASDRVFDALTSCVRWRQPDESENGLENS</sequence>
<reference evidence="1" key="1">
    <citation type="submission" date="2021-02" db="EMBL/GenBank/DDBJ databases">
        <authorList>
            <consortium name="DOE Joint Genome Institute"/>
            <person name="Ahrendt S."/>
            <person name="Looney B.P."/>
            <person name="Miyauchi S."/>
            <person name="Morin E."/>
            <person name="Drula E."/>
            <person name="Courty P.E."/>
            <person name="Chicoki N."/>
            <person name="Fauchery L."/>
            <person name="Kohler A."/>
            <person name="Kuo A."/>
            <person name="Labutti K."/>
            <person name="Pangilinan J."/>
            <person name="Lipzen A."/>
            <person name="Riley R."/>
            <person name="Andreopoulos W."/>
            <person name="He G."/>
            <person name="Johnson J."/>
            <person name="Barry K.W."/>
            <person name="Grigoriev I.V."/>
            <person name="Nagy L."/>
            <person name="Hibbett D."/>
            <person name="Henrissat B."/>
            <person name="Matheny P.B."/>
            <person name="Labbe J."/>
            <person name="Martin F."/>
        </authorList>
    </citation>
    <scope>NUCLEOTIDE SEQUENCE</scope>
    <source>
        <strain evidence="1">FP105234-sp</strain>
    </source>
</reference>
<proteinExistence type="predicted"/>
<keyword evidence="2" id="KW-1185">Reference proteome</keyword>
<accession>A0ACB8RFU5</accession>
<organism evidence="1 2">
    <name type="scientific">Auriscalpium vulgare</name>
    <dbReference type="NCBI Taxonomy" id="40419"/>
    <lineage>
        <taxon>Eukaryota</taxon>
        <taxon>Fungi</taxon>
        <taxon>Dikarya</taxon>
        <taxon>Basidiomycota</taxon>
        <taxon>Agaricomycotina</taxon>
        <taxon>Agaricomycetes</taxon>
        <taxon>Russulales</taxon>
        <taxon>Auriscalpiaceae</taxon>
        <taxon>Auriscalpium</taxon>
    </lineage>
</organism>
<evidence type="ECO:0000313" key="2">
    <source>
        <dbReference type="Proteomes" id="UP000814033"/>
    </source>
</evidence>
<comment type="caution">
    <text evidence="1">The sequence shown here is derived from an EMBL/GenBank/DDBJ whole genome shotgun (WGS) entry which is preliminary data.</text>
</comment>
<name>A0ACB8RFU5_9AGAM</name>
<protein>
    <submittedName>
        <fullName evidence="1">Uncharacterized protein</fullName>
    </submittedName>
</protein>
<reference evidence="1" key="2">
    <citation type="journal article" date="2022" name="New Phytol.">
        <title>Evolutionary transition to the ectomycorrhizal habit in the genomes of a hyperdiverse lineage of mushroom-forming fungi.</title>
        <authorList>
            <person name="Looney B."/>
            <person name="Miyauchi S."/>
            <person name="Morin E."/>
            <person name="Drula E."/>
            <person name="Courty P.E."/>
            <person name="Kohler A."/>
            <person name="Kuo A."/>
            <person name="LaButti K."/>
            <person name="Pangilinan J."/>
            <person name="Lipzen A."/>
            <person name="Riley R."/>
            <person name="Andreopoulos W."/>
            <person name="He G."/>
            <person name="Johnson J."/>
            <person name="Nolan M."/>
            <person name="Tritt A."/>
            <person name="Barry K.W."/>
            <person name="Grigoriev I.V."/>
            <person name="Nagy L.G."/>
            <person name="Hibbett D."/>
            <person name="Henrissat B."/>
            <person name="Matheny P.B."/>
            <person name="Labbe J."/>
            <person name="Martin F.M."/>
        </authorList>
    </citation>
    <scope>NUCLEOTIDE SEQUENCE</scope>
    <source>
        <strain evidence="1">FP105234-sp</strain>
    </source>
</reference>
<evidence type="ECO:0000313" key="1">
    <source>
        <dbReference type="EMBL" id="KAI0043074.1"/>
    </source>
</evidence>
<dbReference type="EMBL" id="MU276034">
    <property type="protein sequence ID" value="KAI0043074.1"/>
    <property type="molecule type" value="Genomic_DNA"/>
</dbReference>
<gene>
    <name evidence="1" type="ORF">FA95DRAFT_443321</name>
</gene>